<dbReference type="GO" id="GO:0046872">
    <property type="term" value="F:metal ion binding"/>
    <property type="evidence" value="ECO:0007669"/>
    <property type="project" value="UniProtKB-KW"/>
</dbReference>
<proteinExistence type="predicted"/>
<evidence type="ECO:0000313" key="16">
    <source>
        <dbReference type="Proteomes" id="UP000031516"/>
    </source>
</evidence>
<evidence type="ECO:0000256" key="6">
    <source>
        <dbReference type="ARBA" id="ARBA00022691"/>
    </source>
</evidence>
<evidence type="ECO:0000256" key="3">
    <source>
        <dbReference type="ARBA" id="ARBA00022603"/>
    </source>
</evidence>
<dbReference type="OrthoDB" id="261426at2759"/>
<dbReference type="GO" id="GO:0005737">
    <property type="term" value="C:cytoplasm"/>
    <property type="evidence" value="ECO:0007669"/>
    <property type="project" value="UniProtKB-SubCell"/>
</dbReference>
<feature type="binding site" evidence="13">
    <location>
        <position position="306"/>
    </location>
    <ligand>
        <name>Zn(2+)</name>
        <dbReference type="ChEBI" id="CHEBI:29105"/>
    </ligand>
</feature>
<accession>A0A0A8L3I1</accession>
<organism evidence="15 16">
    <name type="scientific">Kluyveromyces dobzhanskii CBS 2104</name>
    <dbReference type="NCBI Taxonomy" id="1427455"/>
    <lineage>
        <taxon>Eukaryota</taxon>
        <taxon>Fungi</taxon>
        <taxon>Dikarya</taxon>
        <taxon>Ascomycota</taxon>
        <taxon>Saccharomycotina</taxon>
        <taxon>Saccharomycetes</taxon>
        <taxon>Saccharomycetales</taxon>
        <taxon>Saccharomycetaceae</taxon>
        <taxon>Kluyveromyces</taxon>
    </lineage>
</organism>
<dbReference type="SUPFAM" id="SSF82282">
    <property type="entry name" value="Homocysteine S-methyltransferase"/>
    <property type="match status" value="1"/>
</dbReference>
<feature type="domain" description="Hcy-binding" evidence="14">
    <location>
        <begin position="5"/>
        <end position="320"/>
    </location>
</feature>
<gene>
    <name evidence="15" type="ORF">KLDO_g1758</name>
</gene>
<dbReference type="EC" id="2.1.1.10" evidence="10"/>
<evidence type="ECO:0000256" key="7">
    <source>
        <dbReference type="ARBA" id="ARBA00022723"/>
    </source>
</evidence>
<dbReference type="InterPro" id="IPR036589">
    <property type="entry name" value="HCY_dom_sf"/>
</dbReference>
<evidence type="ECO:0000256" key="11">
    <source>
        <dbReference type="ARBA" id="ARBA00052655"/>
    </source>
</evidence>
<dbReference type="AlphaFoldDB" id="A0A0A8L3I1"/>
<evidence type="ECO:0000256" key="5">
    <source>
        <dbReference type="ARBA" id="ARBA00022679"/>
    </source>
</evidence>
<dbReference type="GO" id="GO:0009086">
    <property type="term" value="P:methionine biosynthetic process"/>
    <property type="evidence" value="ECO:0007669"/>
    <property type="project" value="UniProtKB-KW"/>
</dbReference>
<evidence type="ECO:0000256" key="4">
    <source>
        <dbReference type="ARBA" id="ARBA00022605"/>
    </source>
</evidence>
<name>A0A0A8L3I1_9SACH</name>
<reference evidence="15 16" key="1">
    <citation type="submission" date="2014-03" db="EMBL/GenBank/DDBJ databases">
        <title>The genome of Kluyveromyces dobzhanskii.</title>
        <authorList>
            <person name="Nystedt B."/>
            <person name="Astrom S."/>
        </authorList>
    </citation>
    <scope>NUCLEOTIDE SEQUENCE [LARGE SCALE GENOMIC DNA]</scope>
    <source>
        <strain evidence="15 16">CBS 2104</strain>
    </source>
</reference>
<dbReference type="EMBL" id="CCBQ010000025">
    <property type="protein sequence ID" value="CDO93461.1"/>
    <property type="molecule type" value="Genomic_DNA"/>
</dbReference>
<dbReference type="PANTHER" id="PTHR11103:SF10">
    <property type="entry name" value="HOMOCYSTEINE S-METHYLTRANSFERASE 1-RELATED"/>
    <property type="match status" value="1"/>
</dbReference>
<keyword evidence="8 13" id="KW-0862">Zinc</keyword>
<keyword evidence="6" id="KW-0949">S-adenosyl-L-methionine</keyword>
<keyword evidence="5 13" id="KW-0808">Transferase</keyword>
<dbReference type="Gene3D" id="3.20.20.330">
    <property type="entry name" value="Homocysteine-binding-like domain"/>
    <property type="match status" value="1"/>
</dbReference>
<keyword evidence="3 13" id="KW-0489">Methyltransferase</keyword>
<dbReference type="Pfam" id="PF02574">
    <property type="entry name" value="S-methyl_trans"/>
    <property type="match status" value="1"/>
</dbReference>
<dbReference type="Proteomes" id="UP000031516">
    <property type="component" value="Unassembled WGS sequence"/>
</dbReference>
<comment type="subcellular location">
    <subcellularLocation>
        <location evidence="1">Cytoplasm</location>
    </subcellularLocation>
</comment>
<dbReference type="GO" id="GO:0008898">
    <property type="term" value="F:S-adenosylmethionine-homocysteine S-methyltransferase activity"/>
    <property type="evidence" value="ECO:0007669"/>
    <property type="project" value="UniProtKB-ARBA"/>
</dbReference>
<evidence type="ECO:0000256" key="13">
    <source>
        <dbReference type="PROSITE-ProRule" id="PRU00333"/>
    </source>
</evidence>
<feature type="binding site" evidence="13">
    <location>
        <position position="238"/>
    </location>
    <ligand>
        <name>Zn(2+)</name>
        <dbReference type="ChEBI" id="CHEBI:29105"/>
    </ligand>
</feature>
<keyword evidence="7 13" id="KW-0479">Metal-binding</keyword>
<sequence>MRIPIKKYFEENPDVVLVMDGGQGTELENRGINVANPVWSTVPFVNESFWSGESSKDRAIVKQMFEDFIAAGSDILMTITYQTSYKSVSENTCIKTLEDYNGLLDRIVSFSRECVGEDRYLIGCIGAYGAHNCTEFTGDYGPDADRIDYLGYFTPQLTNFCQSKDIDIIGFETVPNIHEVRAILSWDESVLSKPFYIGLSVHEYGALRDGSSMQQIADLVKSLGDKVNPNLMFIGINCCAFNQSHMILESLHTSYPEMPLVVYPNSGEIYDTVKKIWLANENPMSTWDKAVQSYIQNGARVIGGCCRTNVEDIKKVRAAVDKYAKQTRTSTAQR</sequence>
<keyword evidence="9" id="KW-0486">Methionine biosynthesis</keyword>
<feature type="binding site" evidence="13">
    <location>
        <position position="305"/>
    </location>
    <ligand>
        <name>Zn(2+)</name>
        <dbReference type="ChEBI" id="CHEBI:29105"/>
    </ligand>
</feature>
<evidence type="ECO:0000313" key="15">
    <source>
        <dbReference type="EMBL" id="CDO93461.1"/>
    </source>
</evidence>
<keyword evidence="16" id="KW-1185">Reference proteome</keyword>
<evidence type="ECO:0000256" key="2">
    <source>
        <dbReference type="ARBA" id="ARBA00022490"/>
    </source>
</evidence>
<evidence type="ECO:0000256" key="12">
    <source>
        <dbReference type="ARBA" id="ARBA00053380"/>
    </source>
</evidence>
<evidence type="ECO:0000256" key="10">
    <source>
        <dbReference type="ARBA" id="ARBA00039035"/>
    </source>
</evidence>
<evidence type="ECO:0000259" key="14">
    <source>
        <dbReference type="PROSITE" id="PS50970"/>
    </source>
</evidence>
<comment type="caution">
    <text evidence="15">The sequence shown here is derived from an EMBL/GenBank/DDBJ whole genome shotgun (WGS) entry which is preliminary data.</text>
</comment>
<comment type="cofactor">
    <cofactor evidence="13">
        <name>Zn(2+)</name>
        <dbReference type="ChEBI" id="CHEBI:29105"/>
    </cofactor>
</comment>
<evidence type="ECO:0000256" key="8">
    <source>
        <dbReference type="ARBA" id="ARBA00022833"/>
    </source>
</evidence>
<keyword evidence="4" id="KW-0028">Amino-acid biosynthesis</keyword>
<dbReference type="PANTHER" id="PTHR11103">
    <property type="entry name" value="SLR1189 PROTEIN"/>
    <property type="match status" value="1"/>
</dbReference>
<dbReference type="FunFam" id="3.20.20.330:FF:000005">
    <property type="entry name" value="AdoMet-homocysteine methyltransferase"/>
    <property type="match status" value="1"/>
</dbReference>
<protein>
    <recommendedName>
        <fullName evidence="10">homocysteine S-methyltransferase</fullName>
        <ecNumber evidence="10">2.1.1.10</ecNumber>
    </recommendedName>
</protein>
<dbReference type="GO" id="GO:0032259">
    <property type="term" value="P:methylation"/>
    <property type="evidence" value="ECO:0007669"/>
    <property type="project" value="UniProtKB-KW"/>
</dbReference>
<dbReference type="InterPro" id="IPR003726">
    <property type="entry name" value="HCY_dom"/>
</dbReference>
<comment type="function">
    <text evidence="12">Homocysteine S-methyltransferase involved in the conversion of S-adenosylmethionine (AdoMet) to methionine to control the methionine/AdoMet ratio. Also converts S-methylmethionine (SMM) to methionine.</text>
</comment>
<evidence type="ECO:0000256" key="9">
    <source>
        <dbReference type="ARBA" id="ARBA00023167"/>
    </source>
</evidence>
<evidence type="ECO:0000256" key="1">
    <source>
        <dbReference type="ARBA" id="ARBA00004496"/>
    </source>
</evidence>
<dbReference type="PROSITE" id="PS50970">
    <property type="entry name" value="HCY"/>
    <property type="match status" value="1"/>
</dbReference>
<comment type="catalytic activity">
    <reaction evidence="11">
        <text>S-methyl-L-methionine + L-homocysteine = 2 L-methionine + H(+)</text>
        <dbReference type="Rhea" id="RHEA:26337"/>
        <dbReference type="ChEBI" id="CHEBI:15378"/>
        <dbReference type="ChEBI" id="CHEBI:57844"/>
        <dbReference type="ChEBI" id="CHEBI:58199"/>
        <dbReference type="ChEBI" id="CHEBI:58252"/>
        <dbReference type="EC" id="2.1.1.10"/>
    </reaction>
</comment>
<keyword evidence="2" id="KW-0963">Cytoplasm</keyword>